<dbReference type="Gene3D" id="3.10.450.50">
    <property type="match status" value="1"/>
</dbReference>
<dbReference type="AlphaFoldDB" id="A0A6M6JEL4"/>
<dbReference type="InterPro" id="IPR037401">
    <property type="entry name" value="SnoaL-like"/>
</dbReference>
<dbReference type="SUPFAM" id="SSF54427">
    <property type="entry name" value="NTF2-like"/>
    <property type="match status" value="1"/>
</dbReference>
<dbReference type="InterPro" id="IPR032710">
    <property type="entry name" value="NTF2-like_dom_sf"/>
</dbReference>
<dbReference type="Pfam" id="PF12680">
    <property type="entry name" value="SnoaL_2"/>
    <property type="match status" value="1"/>
</dbReference>
<protein>
    <submittedName>
        <fullName evidence="2">SnoaL-like domain-containing protein</fullName>
    </submittedName>
</protein>
<dbReference type="Proteomes" id="UP000505377">
    <property type="component" value="Chromosome"/>
</dbReference>
<keyword evidence="3" id="KW-1185">Reference proteome</keyword>
<sequence>MSGADVVERYLQIMNELDIDALADLLTDDVVVRLPYAPDPIPRTTEGKQDVLALYSGFPSLISPPGFHDIDIREIGGGPAGVTEFVAEYRSDCTMLPTGMPYRNGYISRFTVRDGRLAAFAEYFDPLVFLQAQGATVARP</sequence>
<gene>
    <name evidence="2" type="ORF">HOP40_05990</name>
</gene>
<dbReference type="EMBL" id="CP053564">
    <property type="protein sequence ID" value="QJY45417.1"/>
    <property type="molecule type" value="Genomic_DNA"/>
</dbReference>
<dbReference type="KEGG" id="pbro:HOP40_05990"/>
<evidence type="ECO:0000259" key="1">
    <source>
        <dbReference type="Pfam" id="PF12680"/>
    </source>
</evidence>
<name>A0A6M6JEL4_9PSEU</name>
<reference evidence="2 3" key="1">
    <citation type="submission" date="2020-05" db="EMBL/GenBank/DDBJ databases">
        <authorList>
            <person name="Mo P."/>
        </authorList>
    </citation>
    <scope>NUCLEOTIDE SEQUENCE [LARGE SCALE GENOMIC DNA]</scope>
    <source>
        <strain evidence="2 3">Gen01</strain>
    </source>
</reference>
<feature type="domain" description="SnoaL-like" evidence="1">
    <location>
        <begin position="7"/>
        <end position="119"/>
    </location>
</feature>
<evidence type="ECO:0000313" key="2">
    <source>
        <dbReference type="EMBL" id="QJY45417.1"/>
    </source>
</evidence>
<proteinExistence type="predicted"/>
<accession>A0A6M6JEL4</accession>
<organism evidence="2 3">
    <name type="scientific">Pseudonocardia broussonetiae</name>
    <dbReference type="NCBI Taxonomy" id="2736640"/>
    <lineage>
        <taxon>Bacteria</taxon>
        <taxon>Bacillati</taxon>
        <taxon>Actinomycetota</taxon>
        <taxon>Actinomycetes</taxon>
        <taxon>Pseudonocardiales</taxon>
        <taxon>Pseudonocardiaceae</taxon>
        <taxon>Pseudonocardia</taxon>
    </lineage>
</organism>
<evidence type="ECO:0000313" key="3">
    <source>
        <dbReference type="Proteomes" id="UP000505377"/>
    </source>
</evidence>
<dbReference type="RefSeq" id="WP_172155427.1">
    <property type="nucleotide sequence ID" value="NZ_CP053564.1"/>
</dbReference>